<dbReference type="InParanoid" id="A0A1E7FW72"/>
<dbReference type="Proteomes" id="UP000095751">
    <property type="component" value="Unassembled WGS sequence"/>
</dbReference>
<dbReference type="AlphaFoldDB" id="A0A1E7FW72"/>
<feature type="compositionally biased region" description="Polar residues" evidence="1">
    <location>
        <begin position="9"/>
        <end position="21"/>
    </location>
</feature>
<organism evidence="2 3">
    <name type="scientific">Fragilariopsis cylindrus CCMP1102</name>
    <dbReference type="NCBI Taxonomy" id="635003"/>
    <lineage>
        <taxon>Eukaryota</taxon>
        <taxon>Sar</taxon>
        <taxon>Stramenopiles</taxon>
        <taxon>Ochrophyta</taxon>
        <taxon>Bacillariophyta</taxon>
        <taxon>Bacillariophyceae</taxon>
        <taxon>Bacillariophycidae</taxon>
        <taxon>Bacillariales</taxon>
        <taxon>Bacillariaceae</taxon>
        <taxon>Fragilariopsis</taxon>
    </lineage>
</organism>
<dbReference type="EMBL" id="KV784353">
    <property type="protein sequence ID" value="OEU22396.1"/>
    <property type="molecule type" value="Genomic_DNA"/>
</dbReference>
<feature type="compositionally biased region" description="Basic and acidic residues" evidence="1">
    <location>
        <begin position="22"/>
        <end position="32"/>
    </location>
</feature>
<evidence type="ECO:0000256" key="1">
    <source>
        <dbReference type="SAM" id="MobiDB-lite"/>
    </source>
</evidence>
<accession>A0A1E7FW72</accession>
<proteinExistence type="predicted"/>
<dbReference type="OrthoDB" id="41517at2759"/>
<dbReference type="KEGG" id="fcy:FRACYDRAFT_232551"/>
<protein>
    <submittedName>
        <fullName evidence="2">Uncharacterized protein</fullName>
    </submittedName>
</protein>
<evidence type="ECO:0000313" key="3">
    <source>
        <dbReference type="Proteomes" id="UP000095751"/>
    </source>
</evidence>
<sequence>MRSVGPRLRNTNTKMFSSSSDKSIDNQEKFEDGNNYCDEHSSSIASNLDMNAFQRRKRKFTLQNRKQLWHQPPNPLLENPIDFVQAILDALRHPCSYNGGALCLLQASTPKWRRLLFNSVGAPYEATDDQVSYTLQNSLERPNNQFAILVHKIDEVNDNDSSSATSVCSCWDFPTDPFQFEEDDNEKDETIDFCFIESRLRSPKDDSLMVVVGWALKRRRRRRPGYSNNLDTNDDLNSNWLLDGIDWQDFRDEFRPGIGREEWERICG</sequence>
<name>A0A1E7FW72_9STRA</name>
<keyword evidence="3" id="KW-1185">Reference proteome</keyword>
<evidence type="ECO:0000313" key="2">
    <source>
        <dbReference type="EMBL" id="OEU22396.1"/>
    </source>
</evidence>
<reference evidence="2 3" key="1">
    <citation type="submission" date="2016-09" db="EMBL/GenBank/DDBJ databases">
        <title>Extensive genetic diversity and differential bi-allelic expression allows diatom success in the polar Southern Ocean.</title>
        <authorList>
            <consortium name="DOE Joint Genome Institute"/>
            <person name="Mock T."/>
            <person name="Otillar R.P."/>
            <person name="Strauss J."/>
            <person name="Dupont C."/>
            <person name="Frickenhaus S."/>
            <person name="Maumus F."/>
            <person name="Mcmullan M."/>
            <person name="Sanges R."/>
            <person name="Schmutz J."/>
            <person name="Toseland A."/>
            <person name="Valas R."/>
            <person name="Veluchamy A."/>
            <person name="Ward B.J."/>
            <person name="Allen A."/>
            <person name="Barry K."/>
            <person name="Falciatore A."/>
            <person name="Ferrante M."/>
            <person name="Fortunato A.E."/>
            <person name="Gloeckner G."/>
            <person name="Gruber A."/>
            <person name="Hipkin R."/>
            <person name="Janech M."/>
            <person name="Kroth P."/>
            <person name="Leese F."/>
            <person name="Lindquist E."/>
            <person name="Lyon B.R."/>
            <person name="Martin J."/>
            <person name="Mayer C."/>
            <person name="Parker M."/>
            <person name="Quesneville H."/>
            <person name="Raymond J."/>
            <person name="Uhlig C."/>
            <person name="Valentin K.U."/>
            <person name="Worden A.Z."/>
            <person name="Armbrust E.V."/>
            <person name="Bowler C."/>
            <person name="Green B."/>
            <person name="Moulton V."/>
            <person name="Van Oosterhout C."/>
            <person name="Grigoriev I."/>
        </authorList>
    </citation>
    <scope>NUCLEOTIDE SEQUENCE [LARGE SCALE GENOMIC DNA]</scope>
    <source>
        <strain evidence="2 3">CCMP1102</strain>
    </source>
</reference>
<gene>
    <name evidence="2" type="ORF">FRACYDRAFT_232551</name>
</gene>
<feature type="region of interest" description="Disordered" evidence="1">
    <location>
        <begin position="1"/>
        <end position="32"/>
    </location>
</feature>